<dbReference type="PROSITE" id="PS51109">
    <property type="entry name" value="G5"/>
    <property type="match status" value="1"/>
</dbReference>
<keyword evidence="1" id="KW-0732">Signal</keyword>
<dbReference type="InterPro" id="IPR011098">
    <property type="entry name" value="G5_dom"/>
</dbReference>
<dbReference type="SMART" id="SM01208">
    <property type="entry name" value="G5"/>
    <property type="match status" value="1"/>
</dbReference>
<organism evidence="3">
    <name type="scientific">Agromyces sp. G08B096</name>
    <dbReference type="NCBI Taxonomy" id="3156399"/>
    <lineage>
        <taxon>Bacteria</taxon>
        <taxon>Bacillati</taxon>
        <taxon>Actinomycetota</taxon>
        <taxon>Actinomycetes</taxon>
        <taxon>Micrococcales</taxon>
        <taxon>Microbacteriaceae</taxon>
        <taxon>Agromyces</taxon>
    </lineage>
</organism>
<dbReference type="RefSeq" id="WP_350348913.1">
    <property type="nucleotide sequence ID" value="NZ_CP158374.1"/>
</dbReference>
<dbReference type="Gene3D" id="2.20.230.10">
    <property type="entry name" value="Resuscitation-promoting factor rpfb"/>
    <property type="match status" value="1"/>
</dbReference>
<evidence type="ECO:0000256" key="1">
    <source>
        <dbReference type="ARBA" id="ARBA00022729"/>
    </source>
</evidence>
<reference evidence="3" key="1">
    <citation type="submission" date="2024-05" db="EMBL/GenBank/DDBJ databases">
        <authorList>
            <person name="Yu L."/>
        </authorList>
    </citation>
    <scope>NUCLEOTIDE SEQUENCE</scope>
    <source>
        <strain evidence="3">G08B096</strain>
    </source>
</reference>
<name>A0AAU7W8V5_9MICO</name>
<evidence type="ECO:0000313" key="3">
    <source>
        <dbReference type="EMBL" id="XBX82897.1"/>
    </source>
</evidence>
<proteinExistence type="predicted"/>
<protein>
    <submittedName>
        <fullName evidence="3">G5 domain-containing protein</fullName>
    </submittedName>
</protein>
<accession>A0AAU7W8V5</accession>
<sequence>MREETIIEELVALPFSTSNVDDPNLDAGVTAVATTGVNGQKLTRIRVVTLDGSEISREVIEEVITVEPVNEVIAVGSRLPPPPPPPPAAGGCDPNYEGACVPVASDVDCAGGSGNGPAYVDGPVSIVGYDVYDLDRDGDGVACDV</sequence>
<evidence type="ECO:0000259" key="2">
    <source>
        <dbReference type="PROSITE" id="PS51109"/>
    </source>
</evidence>
<feature type="domain" description="G5" evidence="2">
    <location>
        <begin position="1"/>
        <end position="79"/>
    </location>
</feature>
<dbReference type="Pfam" id="PF07501">
    <property type="entry name" value="G5"/>
    <property type="match status" value="1"/>
</dbReference>
<dbReference type="AlphaFoldDB" id="A0AAU7W8V5"/>
<dbReference type="EMBL" id="CP158374">
    <property type="protein sequence ID" value="XBX82897.1"/>
    <property type="molecule type" value="Genomic_DNA"/>
</dbReference>
<gene>
    <name evidence="3" type="ORF">ABIQ69_02950</name>
</gene>